<feature type="compositionally biased region" description="Acidic residues" evidence="9">
    <location>
        <begin position="1"/>
        <end position="23"/>
    </location>
</feature>
<dbReference type="EC" id="2.7.11.1" evidence="1"/>
<dbReference type="InterPro" id="IPR050588">
    <property type="entry name" value="WNK_Ser-Thr_kinase"/>
</dbReference>
<dbReference type="EMBL" id="JAHUZN010000003">
    <property type="protein sequence ID" value="KAG8499995.1"/>
    <property type="molecule type" value="Genomic_DNA"/>
</dbReference>
<keyword evidence="5" id="KW-0418">Kinase</keyword>
<dbReference type="FunFam" id="3.30.200.20:FF:000075">
    <property type="entry name" value="Probable serine/threonine-protein kinase WNK1"/>
    <property type="match status" value="1"/>
</dbReference>
<keyword evidence="6" id="KW-0067">ATP-binding</keyword>
<dbReference type="GO" id="GO:0005524">
    <property type="term" value="F:ATP binding"/>
    <property type="evidence" value="ECO:0007669"/>
    <property type="project" value="UniProtKB-KW"/>
</dbReference>
<dbReference type="PROSITE" id="PS00108">
    <property type="entry name" value="PROTEIN_KINASE_ST"/>
    <property type="match status" value="1"/>
</dbReference>
<reference evidence="11 12" key="1">
    <citation type="journal article" date="2021" name="bioRxiv">
        <title>The Gossypium anomalum genome as a resource for cotton improvement and evolutionary analysis of hybrid incompatibility.</title>
        <authorList>
            <person name="Grover C.E."/>
            <person name="Yuan D."/>
            <person name="Arick M.A."/>
            <person name="Miller E.R."/>
            <person name="Hu G."/>
            <person name="Peterson D.G."/>
            <person name="Wendel J.F."/>
            <person name="Udall J.A."/>
        </authorList>
    </citation>
    <scope>NUCLEOTIDE SEQUENCE [LARGE SCALE GENOMIC DNA]</scope>
    <source>
        <strain evidence="11">JFW-Udall</strain>
        <tissue evidence="11">Leaf</tissue>
    </source>
</reference>
<gene>
    <name evidence="11" type="ORF">CXB51_006617</name>
</gene>
<evidence type="ECO:0000256" key="1">
    <source>
        <dbReference type="ARBA" id="ARBA00012513"/>
    </source>
</evidence>
<proteinExistence type="predicted"/>
<evidence type="ECO:0000256" key="6">
    <source>
        <dbReference type="ARBA" id="ARBA00022840"/>
    </source>
</evidence>
<dbReference type="AlphaFoldDB" id="A0A8J5ZDW3"/>
<evidence type="ECO:0000256" key="4">
    <source>
        <dbReference type="ARBA" id="ARBA00022741"/>
    </source>
</evidence>
<evidence type="ECO:0000256" key="2">
    <source>
        <dbReference type="ARBA" id="ARBA00022527"/>
    </source>
</evidence>
<dbReference type="InterPro" id="IPR000719">
    <property type="entry name" value="Prot_kinase_dom"/>
</dbReference>
<protein>
    <recommendedName>
        <fullName evidence="1">non-specific serine/threonine protein kinase</fullName>
        <ecNumber evidence="1">2.7.11.1</ecNumber>
    </recommendedName>
</protein>
<comment type="catalytic activity">
    <reaction evidence="8">
        <text>L-seryl-[protein] + ATP = O-phospho-L-seryl-[protein] + ADP + H(+)</text>
        <dbReference type="Rhea" id="RHEA:17989"/>
        <dbReference type="Rhea" id="RHEA-COMP:9863"/>
        <dbReference type="Rhea" id="RHEA-COMP:11604"/>
        <dbReference type="ChEBI" id="CHEBI:15378"/>
        <dbReference type="ChEBI" id="CHEBI:29999"/>
        <dbReference type="ChEBI" id="CHEBI:30616"/>
        <dbReference type="ChEBI" id="CHEBI:83421"/>
        <dbReference type="ChEBI" id="CHEBI:456216"/>
        <dbReference type="EC" id="2.7.11.1"/>
    </reaction>
</comment>
<evidence type="ECO:0000256" key="7">
    <source>
        <dbReference type="ARBA" id="ARBA00047899"/>
    </source>
</evidence>
<evidence type="ECO:0000256" key="9">
    <source>
        <dbReference type="SAM" id="MobiDB-lite"/>
    </source>
</evidence>
<dbReference type="PANTHER" id="PTHR13902">
    <property type="entry name" value="SERINE/THREONINE-PROTEIN KINASE WNK WITH NO LYSINE -RELATED"/>
    <property type="match status" value="1"/>
</dbReference>
<dbReference type="SUPFAM" id="SSF56112">
    <property type="entry name" value="Protein kinase-like (PK-like)"/>
    <property type="match status" value="1"/>
</dbReference>
<feature type="region of interest" description="Disordered" evidence="9">
    <location>
        <begin position="1"/>
        <end position="30"/>
    </location>
</feature>
<evidence type="ECO:0000313" key="11">
    <source>
        <dbReference type="EMBL" id="KAG8499995.1"/>
    </source>
</evidence>
<evidence type="ECO:0000313" key="12">
    <source>
        <dbReference type="Proteomes" id="UP000701853"/>
    </source>
</evidence>
<evidence type="ECO:0000259" key="10">
    <source>
        <dbReference type="PROSITE" id="PS50011"/>
    </source>
</evidence>
<keyword evidence="4" id="KW-0547">Nucleotide-binding</keyword>
<feature type="domain" description="Protein kinase" evidence="10">
    <location>
        <begin position="88"/>
        <end position="369"/>
    </location>
</feature>
<keyword evidence="3" id="KW-0808">Transferase</keyword>
<accession>A0A8J5ZDW3</accession>
<keyword evidence="12" id="KW-1185">Reference proteome</keyword>
<dbReference type="OrthoDB" id="4062651at2759"/>
<evidence type="ECO:0000256" key="3">
    <source>
        <dbReference type="ARBA" id="ARBA00022679"/>
    </source>
</evidence>
<comment type="catalytic activity">
    <reaction evidence="7">
        <text>L-threonyl-[protein] + ATP = O-phospho-L-threonyl-[protein] + ADP + H(+)</text>
        <dbReference type="Rhea" id="RHEA:46608"/>
        <dbReference type="Rhea" id="RHEA-COMP:11060"/>
        <dbReference type="Rhea" id="RHEA-COMP:11605"/>
        <dbReference type="ChEBI" id="CHEBI:15378"/>
        <dbReference type="ChEBI" id="CHEBI:30013"/>
        <dbReference type="ChEBI" id="CHEBI:30616"/>
        <dbReference type="ChEBI" id="CHEBI:61977"/>
        <dbReference type="ChEBI" id="CHEBI:456216"/>
        <dbReference type="EC" id="2.7.11.1"/>
    </reaction>
</comment>
<dbReference type="Gene3D" id="1.10.510.10">
    <property type="entry name" value="Transferase(Phosphotransferase) domain 1"/>
    <property type="match status" value="1"/>
</dbReference>
<dbReference type="Pfam" id="PF00069">
    <property type="entry name" value="Pkinase"/>
    <property type="match status" value="1"/>
</dbReference>
<dbReference type="GO" id="GO:0004674">
    <property type="term" value="F:protein serine/threonine kinase activity"/>
    <property type="evidence" value="ECO:0007669"/>
    <property type="project" value="UniProtKB-KW"/>
</dbReference>
<dbReference type="InterPro" id="IPR011009">
    <property type="entry name" value="Kinase-like_dom_sf"/>
</dbReference>
<dbReference type="PROSITE" id="PS50011">
    <property type="entry name" value="PROTEIN_KINASE_DOM"/>
    <property type="match status" value="1"/>
</dbReference>
<keyword evidence="2" id="KW-0723">Serine/threonine-protein kinase</keyword>
<name>A0A8J5ZDW3_9ROSI</name>
<dbReference type="Gene3D" id="3.10.20.90">
    <property type="entry name" value="Phosphatidylinositol 3-kinase Catalytic Subunit, Chain A, domain 1"/>
    <property type="match status" value="1"/>
</dbReference>
<evidence type="ECO:0000256" key="8">
    <source>
        <dbReference type="ARBA" id="ARBA00048679"/>
    </source>
</evidence>
<dbReference type="Gene3D" id="3.30.200.20">
    <property type="entry name" value="Phosphorylase Kinase, domain 1"/>
    <property type="match status" value="1"/>
</dbReference>
<comment type="caution">
    <text evidence="11">The sequence shown here is derived from an EMBL/GenBank/DDBJ whole genome shotgun (WGS) entry which is preliminary data.</text>
</comment>
<sequence length="420" mass="48611">MEEDNEEDDKEEEEEETASDDEIMEKNGKSCKKKVYGDSFKTQTAKKPKQKNDKQNTLYKPKNELAGLSLEDEKEEILQAQKEFDSATAFGEILGKGAMKTVYKAFDEVLGMEVAWNQVKLADVFRSPDELQRLYSEIHLLKYLDHSSIMQFYESWIDIHRKTFNFVNRDVHLQHPSRRRQRVDIRVIKNWFCQILRGLAYPHCHDPPVIHRDLKCDNIFVHGHLGQVKIGDLGLAAILHGSKHAHSVIGTPEFMALELCEEEYNELIDIHSFGMCMLEMLTSEYPYSKCSNPAQIYKKVTSRLHAYELLLDPFLASDEENLPKFLPFPCVLSQKQNMLITATMDPADDKFFLKVQIIDNEGHARNIYFPFDIVNDTAINIAAEMVKELEINDREPLEIANMIKKEISSLIPTWKDWGSY</sequence>
<organism evidence="11 12">
    <name type="scientific">Gossypium anomalum</name>
    <dbReference type="NCBI Taxonomy" id="47600"/>
    <lineage>
        <taxon>Eukaryota</taxon>
        <taxon>Viridiplantae</taxon>
        <taxon>Streptophyta</taxon>
        <taxon>Embryophyta</taxon>
        <taxon>Tracheophyta</taxon>
        <taxon>Spermatophyta</taxon>
        <taxon>Magnoliopsida</taxon>
        <taxon>eudicotyledons</taxon>
        <taxon>Gunneridae</taxon>
        <taxon>Pentapetalae</taxon>
        <taxon>rosids</taxon>
        <taxon>malvids</taxon>
        <taxon>Malvales</taxon>
        <taxon>Malvaceae</taxon>
        <taxon>Malvoideae</taxon>
        <taxon>Gossypium</taxon>
    </lineage>
</organism>
<dbReference type="SMART" id="SM00220">
    <property type="entry name" value="S_TKc"/>
    <property type="match status" value="1"/>
</dbReference>
<dbReference type="Proteomes" id="UP000701853">
    <property type="component" value="Chromosome 3"/>
</dbReference>
<dbReference type="InterPro" id="IPR008271">
    <property type="entry name" value="Ser/Thr_kinase_AS"/>
</dbReference>
<evidence type="ECO:0000256" key="5">
    <source>
        <dbReference type="ARBA" id="ARBA00022777"/>
    </source>
</evidence>